<evidence type="ECO:0000256" key="1">
    <source>
        <dbReference type="ARBA" id="ARBA00023015"/>
    </source>
</evidence>
<dbReference type="InterPro" id="IPR011711">
    <property type="entry name" value="GntR_C"/>
</dbReference>
<protein>
    <submittedName>
        <fullName evidence="5">DNA-binding transcriptional regulator, FadR family</fullName>
    </submittedName>
</protein>
<dbReference type="CDD" id="cd07377">
    <property type="entry name" value="WHTH_GntR"/>
    <property type="match status" value="1"/>
</dbReference>
<dbReference type="AlphaFoldDB" id="A0A1H3QFX7"/>
<keyword evidence="2 5" id="KW-0238">DNA-binding</keyword>
<evidence type="ECO:0000256" key="2">
    <source>
        <dbReference type="ARBA" id="ARBA00023125"/>
    </source>
</evidence>
<dbReference type="PANTHER" id="PTHR43537">
    <property type="entry name" value="TRANSCRIPTIONAL REGULATOR, GNTR FAMILY"/>
    <property type="match status" value="1"/>
</dbReference>
<dbReference type="GO" id="GO:0003700">
    <property type="term" value="F:DNA-binding transcription factor activity"/>
    <property type="evidence" value="ECO:0007669"/>
    <property type="project" value="InterPro"/>
</dbReference>
<feature type="domain" description="HTH gntR-type" evidence="4">
    <location>
        <begin position="10"/>
        <end position="78"/>
    </location>
</feature>
<dbReference type="OrthoDB" id="3575876at2"/>
<dbReference type="Pfam" id="PF07729">
    <property type="entry name" value="FCD"/>
    <property type="match status" value="1"/>
</dbReference>
<dbReference type="GO" id="GO:0003677">
    <property type="term" value="F:DNA binding"/>
    <property type="evidence" value="ECO:0007669"/>
    <property type="project" value="UniProtKB-KW"/>
</dbReference>
<evidence type="ECO:0000259" key="4">
    <source>
        <dbReference type="PROSITE" id="PS50949"/>
    </source>
</evidence>
<dbReference type="PANTHER" id="PTHR43537:SF47">
    <property type="entry name" value="REGULATORY PROTEIN GNTR HTH"/>
    <property type="match status" value="1"/>
</dbReference>
<dbReference type="SMART" id="SM00345">
    <property type="entry name" value="HTH_GNTR"/>
    <property type="match status" value="1"/>
</dbReference>
<sequence>METLKSLKRSGLVELAAATLTEQIADGAWPVGTALPGEVKLAEQLGVGRSTVREATRSLVQAGLLESRQGSGTYVLSTTPRDSWDSALHAAQVIEVYEVREALEVQAAALAARRRTDDDLARIRATYDAREALVTDQVAEAVAFVDADLAFHRAVVEAAHNPLLLRIFDSFVPKLTDTLVAVVRQQSLVGHDLDATHGDLLDAIAAADPAAAVAAVTSNVHETIQIMRD</sequence>
<dbReference type="RefSeq" id="WP_092553991.1">
    <property type="nucleotide sequence ID" value="NZ_FNPZ01000002.1"/>
</dbReference>
<keyword evidence="3" id="KW-0804">Transcription</keyword>
<organism evidence="5 6">
    <name type="scientific">Herbiconiux ginsengi</name>
    <dbReference type="NCBI Taxonomy" id="381665"/>
    <lineage>
        <taxon>Bacteria</taxon>
        <taxon>Bacillati</taxon>
        <taxon>Actinomycetota</taxon>
        <taxon>Actinomycetes</taxon>
        <taxon>Micrococcales</taxon>
        <taxon>Microbacteriaceae</taxon>
        <taxon>Herbiconiux</taxon>
    </lineage>
</organism>
<dbReference type="SMART" id="SM00895">
    <property type="entry name" value="FCD"/>
    <property type="match status" value="1"/>
</dbReference>
<dbReference type="InterPro" id="IPR000524">
    <property type="entry name" value="Tscrpt_reg_HTH_GntR"/>
</dbReference>
<accession>A0A1H3QFX7</accession>
<keyword evidence="1" id="KW-0805">Transcription regulation</keyword>
<evidence type="ECO:0000256" key="3">
    <source>
        <dbReference type="ARBA" id="ARBA00023163"/>
    </source>
</evidence>
<dbReference type="PRINTS" id="PR00035">
    <property type="entry name" value="HTHGNTR"/>
</dbReference>
<dbReference type="EMBL" id="FNPZ01000002">
    <property type="protein sequence ID" value="SDZ12173.1"/>
    <property type="molecule type" value="Genomic_DNA"/>
</dbReference>
<gene>
    <name evidence="5" type="ORF">SAMN05216554_2498</name>
</gene>
<dbReference type="Gene3D" id="1.20.120.530">
    <property type="entry name" value="GntR ligand-binding domain-like"/>
    <property type="match status" value="1"/>
</dbReference>
<dbReference type="InterPro" id="IPR036390">
    <property type="entry name" value="WH_DNA-bd_sf"/>
</dbReference>
<name>A0A1H3QFX7_9MICO</name>
<dbReference type="InterPro" id="IPR036388">
    <property type="entry name" value="WH-like_DNA-bd_sf"/>
</dbReference>
<dbReference type="SUPFAM" id="SSF46785">
    <property type="entry name" value="Winged helix' DNA-binding domain"/>
    <property type="match status" value="1"/>
</dbReference>
<dbReference type="Gene3D" id="1.10.10.10">
    <property type="entry name" value="Winged helix-like DNA-binding domain superfamily/Winged helix DNA-binding domain"/>
    <property type="match status" value="1"/>
</dbReference>
<dbReference type="Proteomes" id="UP000198891">
    <property type="component" value="Unassembled WGS sequence"/>
</dbReference>
<reference evidence="5 6" key="1">
    <citation type="submission" date="2016-10" db="EMBL/GenBank/DDBJ databases">
        <authorList>
            <person name="de Groot N.N."/>
        </authorList>
    </citation>
    <scope>NUCLEOTIDE SEQUENCE [LARGE SCALE GENOMIC DNA]</scope>
    <source>
        <strain evidence="5 6">CGMCC 4.3491</strain>
    </source>
</reference>
<dbReference type="STRING" id="381665.SAMN05216554_2498"/>
<proteinExistence type="predicted"/>
<evidence type="ECO:0000313" key="6">
    <source>
        <dbReference type="Proteomes" id="UP000198891"/>
    </source>
</evidence>
<dbReference type="SUPFAM" id="SSF48008">
    <property type="entry name" value="GntR ligand-binding domain-like"/>
    <property type="match status" value="1"/>
</dbReference>
<keyword evidence="6" id="KW-1185">Reference proteome</keyword>
<dbReference type="InterPro" id="IPR008920">
    <property type="entry name" value="TF_FadR/GntR_C"/>
</dbReference>
<dbReference type="PROSITE" id="PS50949">
    <property type="entry name" value="HTH_GNTR"/>
    <property type="match status" value="1"/>
</dbReference>
<dbReference type="Pfam" id="PF00392">
    <property type="entry name" value="GntR"/>
    <property type="match status" value="1"/>
</dbReference>
<evidence type="ECO:0000313" key="5">
    <source>
        <dbReference type="EMBL" id="SDZ12173.1"/>
    </source>
</evidence>